<dbReference type="InterPro" id="IPR050203">
    <property type="entry name" value="Trp-tRNA_synthetase"/>
</dbReference>
<keyword evidence="4 10" id="KW-0547">Nucleotide-binding</keyword>
<dbReference type="PANTHER" id="PTHR43766:SF1">
    <property type="entry name" value="TRYPTOPHAN--TRNA LIGASE, MITOCHONDRIAL"/>
    <property type="match status" value="1"/>
</dbReference>
<comment type="caution">
    <text evidence="11">The sequence shown here is derived from an EMBL/GenBank/DDBJ whole genome shotgun (WGS) entry which is preliminary data.</text>
</comment>
<evidence type="ECO:0000256" key="3">
    <source>
        <dbReference type="ARBA" id="ARBA00022598"/>
    </source>
</evidence>
<comment type="similarity">
    <text evidence="1 10">Belongs to the class-I aminoacyl-tRNA synthetase family.</text>
</comment>
<evidence type="ECO:0000256" key="4">
    <source>
        <dbReference type="ARBA" id="ARBA00022741"/>
    </source>
</evidence>
<keyword evidence="3 10" id="KW-0436">Ligase</keyword>
<dbReference type="SUPFAM" id="SSF52374">
    <property type="entry name" value="Nucleotidylyl transferase"/>
    <property type="match status" value="1"/>
</dbReference>
<keyword evidence="7 10" id="KW-0030">Aminoacyl-tRNA synthetase</keyword>
<evidence type="ECO:0000256" key="9">
    <source>
        <dbReference type="NCBIfam" id="TIGR00233"/>
    </source>
</evidence>
<dbReference type="Gene3D" id="3.40.50.620">
    <property type="entry name" value="HUPs"/>
    <property type="match status" value="1"/>
</dbReference>
<dbReference type="GeneID" id="96910770"/>
<proteinExistence type="inferred from homology"/>
<dbReference type="InterPro" id="IPR001412">
    <property type="entry name" value="aa-tRNA-synth_I_CS"/>
</dbReference>
<accession>A0AAV3WNY6</accession>
<dbReference type="InterPro" id="IPR002306">
    <property type="entry name" value="Trp-tRNA-ligase"/>
</dbReference>
<dbReference type="NCBIfam" id="TIGR00233">
    <property type="entry name" value="trpS"/>
    <property type="match status" value="1"/>
</dbReference>
<dbReference type="GO" id="GO:0005829">
    <property type="term" value="C:cytosol"/>
    <property type="evidence" value="ECO:0007669"/>
    <property type="project" value="TreeGrafter"/>
</dbReference>
<dbReference type="PROSITE" id="PS00178">
    <property type="entry name" value="AA_TRNA_LIGASE_I"/>
    <property type="match status" value="1"/>
</dbReference>
<evidence type="ECO:0000313" key="11">
    <source>
        <dbReference type="EMBL" id="GEQ35239.1"/>
    </source>
</evidence>
<evidence type="ECO:0000256" key="7">
    <source>
        <dbReference type="ARBA" id="ARBA00023146"/>
    </source>
</evidence>
<evidence type="ECO:0000256" key="8">
    <source>
        <dbReference type="ARBA" id="ARBA00049929"/>
    </source>
</evidence>
<dbReference type="EMBL" id="BKBI01000005">
    <property type="protein sequence ID" value="GEQ35239.1"/>
    <property type="molecule type" value="Genomic_DNA"/>
</dbReference>
<evidence type="ECO:0000256" key="2">
    <source>
        <dbReference type="ARBA" id="ARBA00013161"/>
    </source>
</evidence>
<organism evidence="11 12">
    <name type="scientific">Marinilactibacillus psychrotolerans</name>
    <dbReference type="NCBI Taxonomy" id="191770"/>
    <lineage>
        <taxon>Bacteria</taxon>
        <taxon>Bacillati</taxon>
        <taxon>Bacillota</taxon>
        <taxon>Bacilli</taxon>
        <taxon>Lactobacillales</taxon>
        <taxon>Carnobacteriaceae</taxon>
        <taxon>Marinilactibacillus</taxon>
    </lineage>
</organism>
<dbReference type="PANTHER" id="PTHR43766">
    <property type="entry name" value="TRYPTOPHAN--TRNA LIGASE, MITOCHONDRIAL"/>
    <property type="match status" value="1"/>
</dbReference>
<gene>
    <name evidence="11" type="primary">trpS</name>
    <name evidence="11" type="ORF">M132T_07470</name>
</gene>
<reference evidence="11" key="1">
    <citation type="submission" date="2019-08" db="EMBL/GenBank/DDBJ databases">
        <title>Marinilactibacillus psychrotolerans M13-2T whole genome sequencing project.</title>
        <authorList>
            <person name="Ishikawa M."/>
            <person name="Suzuki T."/>
            <person name="Matsutani M."/>
        </authorList>
    </citation>
    <scope>NUCLEOTIDE SEQUENCE</scope>
    <source>
        <strain evidence="11">M13-2T</strain>
    </source>
</reference>
<dbReference type="GO" id="GO:0005524">
    <property type="term" value="F:ATP binding"/>
    <property type="evidence" value="ECO:0007669"/>
    <property type="project" value="UniProtKB-KW"/>
</dbReference>
<name>A0AAV3WNY6_9LACT</name>
<keyword evidence="5 10" id="KW-0067">ATP-binding</keyword>
<dbReference type="Proteomes" id="UP000887127">
    <property type="component" value="Unassembled WGS sequence"/>
</dbReference>
<evidence type="ECO:0000256" key="10">
    <source>
        <dbReference type="RuleBase" id="RU363036"/>
    </source>
</evidence>
<dbReference type="InterPro" id="IPR014729">
    <property type="entry name" value="Rossmann-like_a/b/a_fold"/>
</dbReference>
<dbReference type="EC" id="6.1.1.2" evidence="2 9"/>
<dbReference type="Pfam" id="PF00579">
    <property type="entry name" value="tRNA-synt_1b"/>
    <property type="match status" value="1"/>
</dbReference>
<evidence type="ECO:0000313" key="12">
    <source>
        <dbReference type="Proteomes" id="UP000887127"/>
    </source>
</evidence>
<dbReference type="CDD" id="cd00806">
    <property type="entry name" value="TrpRS_core"/>
    <property type="match status" value="1"/>
</dbReference>
<dbReference type="InterPro" id="IPR002305">
    <property type="entry name" value="aa-tRNA-synth_Ic"/>
</dbReference>
<keyword evidence="6 10" id="KW-0648">Protein biosynthesis</keyword>
<protein>
    <recommendedName>
        <fullName evidence="2 9">Tryptophan--tRNA ligase</fullName>
        <ecNumber evidence="2 9">6.1.1.2</ecNumber>
    </recommendedName>
</protein>
<dbReference type="AlphaFoldDB" id="A0AAV3WNY6"/>
<dbReference type="FunFam" id="3.40.50.620:FF:000094">
    <property type="entry name" value="Tryptophan--tRNA ligase"/>
    <property type="match status" value="1"/>
</dbReference>
<evidence type="ECO:0000256" key="6">
    <source>
        <dbReference type="ARBA" id="ARBA00022917"/>
    </source>
</evidence>
<evidence type="ECO:0000256" key="5">
    <source>
        <dbReference type="ARBA" id="ARBA00022840"/>
    </source>
</evidence>
<evidence type="ECO:0000256" key="1">
    <source>
        <dbReference type="ARBA" id="ARBA00005594"/>
    </source>
</evidence>
<comment type="catalytic activity">
    <reaction evidence="8">
        <text>tRNA(Trp) + L-tryptophan + ATP = L-tryptophyl-tRNA(Trp) + AMP + diphosphate + H(+)</text>
        <dbReference type="Rhea" id="RHEA:24080"/>
        <dbReference type="Rhea" id="RHEA-COMP:9671"/>
        <dbReference type="Rhea" id="RHEA-COMP:9705"/>
        <dbReference type="ChEBI" id="CHEBI:15378"/>
        <dbReference type="ChEBI" id="CHEBI:30616"/>
        <dbReference type="ChEBI" id="CHEBI:33019"/>
        <dbReference type="ChEBI" id="CHEBI:57912"/>
        <dbReference type="ChEBI" id="CHEBI:78442"/>
        <dbReference type="ChEBI" id="CHEBI:78535"/>
        <dbReference type="ChEBI" id="CHEBI:456215"/>
        <dbReference type="EC" id="6.1.1.2"/>
    </reaction>
</comment>
<dbReference type="GO" id="GO:0006436">
    <property type="term" value="P:tryptophanyl-tRNA aminoacylation"/>
    <property type="evidence" value="ECO:0007669"/>
    <property type="project" value="UniProtKB-UniRule"/>
</dbReference>
<dbReference type="RefSeq" id="WP_091761244.1">
    <property type="nucleotide sequence ID" value="NZ_BJVX01000004.1"/>
</dbReference>
<dbReference type="PRINTS" id="PR01039">
    <property type="entry name" value="TRNASYNTHTRP"/>
</dbReference>
<sequence length="336" mass="37998">MKKVILTGDRPTGKLHLGHYVGSLQNRLKMQADPNNHIFVMIADQQALTDNAKTPEKVQQSVTEVALDYLAVGLDPERTTIFIQSQIPQLPELTMYYLNLVTMARLQRNPTVKSEIQEKGFNESIPAGFFMYPVSQAADITAFKATHVPVGEDQRPMLEQTREISRDFNRIYGTETLVEPDIILPPKGHGRLVGVDGKGKMSKSLNNGIYLSDSEDEIQKKVMSMYTDPNHIRVEDPGQIEGNVVFTYLDVFDEDKEKVQELKDHYRKGGLGDVKIKRYLNEVLQARLKPIRARREEYAKDRDAVLEMLKSGSEKAERVAAETLAEVKAAMGINYF</sequence>
<dbReference type="GO" id="GO:0004830">
    <property type="term" value="F:tryptophan-tRNA ligase activity"/>
    <property type="evidence" value="ECO:0007669"/>
    <property type="project" value="UniProtKB-UniRule"/>
</dbReference>
<dbReference type="FunFam" id="1.10.240.10:FF:000005">
    <property type="entry name" value="Tryptophan--tRNA ligase"/>
    <property type="match status" value="1"/>
</dbReference>
<dbReference type="Gene3D" id="1.10.240.10">
    <property type="entry name" value="Tyrosyl-Transfer RNA Synthetase"/>
    <property type="match status" value="1"/>
</dbReference>